<dbReference type="RefSeq" id="WP_190575736.1">
    <property type="nucleotide sequence ID" value="NZ_CAWPQU010000012.1"/>
</dbReference>
<keyword evidence="2" id="KW-1185">Reference proteome</keyword>
<dbReference type="EMBL" id="JACJQY010000002">
    <property type="protein sequence ID" value="MBD2315541.1"/>
    <property type="molecule type" value="Genomic_DNA"/>
</dbReference>
<organism evidence="1 2">
    <name type="scientific">Phormidium tenue FACHB-1050</name>
    <dbReference type="NCBI Taxonomy" id="2692857"/>
    <lineage>
        <taxon>Bacteria</taxon>
        <taxon>Bacillati</taxon>
        <taxon>Cyanobacteriota</taxon>
        <taxon>Cyanophyceae</taxon>
        <taxon>Oscillatoriophycideae</taxon>
        <taxon>Oscillatoriales</taxon>
        <taxon>Oscillatoriaceae</taxon>
        <taxon>Phormidium</taxon>
    </lineage>
</organism>
<proteinExistence type="predicted"/>
<protein>
    <submittedName>
        <fullName evidence="1">Uncharacterized protein</fullName>
    </submittedName>
</protein>
<comment type="caution">
    <text evidence="1">The sequence shown here is derived from an EMBL/GenBank/DDBJ whole genome shotgun (WGS) entry which is preliminary data.</text>
</comment>
<accession>A0ABR8C764</accession>
<reference evidence="1 2" key="1">
    <citation type="journal article" date="2020" name="ISME J.">
        <title>Comparative genomics reveals insights into cyanobacterial evolution and habitat adaptation.</title>
        <authorList>
            <person name="Chen M.Y."/>
            <person name="Teng W.K."/>
            <person name="Zhao L."/>
            <person name="Hu C.X."/>
            <person name="Zhou Y.K."/>
            <person name="Han B.P."/>
            <person name="Song L.R."/>
            <person name="Shu W.S."/>
        </authorList>
    </citation>
    <scope>NUCLEOTIDE SEQUENCE [LARGE SCALE GENOMIC DNA]</scope>
    <source>
        <strain evidence="1 2">FACHB-1050</strain>
    </source>
</reference>
<sequence length="234" mass="26340">MTTNLCEFLRAEDFDDLLEINSSLLDLSNADKKQIEEILQGWKPPQAIANLLMYPNLIPENSRLSSLFRALQSPEVDYYPLAAILGLEKVAPNSLSEETRSEVFEALLGCMETEVLIIVQRCTIALSQYQEAHELDRMSRWLNYPDDIVKHNILANLINGEGILSSKNRLNSILSGNRLSSVNRPFLEKKLGEIESCLASTDHNPFSLLKMDLTTTILPYAPSLVQWKSSLSTN</sequence>
<evidence type="ECO:0000313" key="2">
    <source>
        <dbReference type="Proteomes" id="UP000618445"/>
    </source>
</evidence>
<gene>
    <name evidence="1" type="ORF">H6G05_01590</name>
</gene>
<evidence type="ECO:0000313" key="1">
    <source>
        <dbReference type="EMBL" id="MBD2315541.1"/>
    </source>
</evidence>
<name>A0ABR8C764_9CYAN</name>
<dbReference type="Proteomes" id="UP000618445">
    <property type="component" value="Unassembled WGS sequence"/>
</dbReference>